<evidence type="ECO:0000256" key="2">
    <source>
        <dbReference type="ARBA" id="ARBA00022448"/>
    </source>
</evidence>
<keyword evidence="8" id="KW-0445">Lipid transport</keyword>
<accession>A0A507AZ75</accession>
<proteinExistence type="predicted"/>
<feature type="transmembrane region" description="Helical" evidence="12">
    <location>
        <begin position="195"/>
        <end position="214"/>
    </location>
</feature>
<feature type="domain" description="SMP-LTD" evidence="14">
    <location>
        <begin position="241"/>
        <end position="468"/>
    </location>
</feature>
<evidence type="ECO:0000256" key="3">
    <source>
        <dbReference type="ARBA" id="ARBA00022553"/>
    </source>
</evidence>
<dbReference type="RefSeq" id="XP_030991251.1">
    <property type="nucleotide sequence ID" value="XM_031144231.1"/>
</dbReference>
<dbReference type="InParanoid" id="A0A507AZ75"/>
<dbReference type="InterPro" id="IPR037767">
    <property type="entry name" value="C2A_Mug190-like"/>
</dbReference>
<dbReference type="GeneID" id="41976730"/>
<feature type="compositionally biased region" description="Low complexity" evidence="11">
    <location>
        <begin position="1136"/>
        <end position="1151"/>
    </location>
</feature>
<evidence type="ECO:0000256" key="11">
    <source>
        <dbReference type="SAM" id="MobiDB-lite"/>
    </source>
</evidence>
<feature type="domain" description="C2" evidence="13">
    <location>
        <begin position="655"/>
        <end position="800"/>
    </location>
</feature>
<feature type="compositionally biased region" description="Basic and acidic residues" evidence="11">
    <location>
        <begin position="1157"/>
        <end position="1166"/>
    </location>
</feature>
<dbReference type="Gene3D" id="2.60.40.150">
    <property type="entry name" value="C2 domain"/>
    <property type="match status" value="2"/>
</dbReference>
<evidence type="ECO:0000259" key="13">
    <source>
        <dbReference type="PROSITE" id="PS50004"/>
    </source>
</evidence>
<dbReference type="GO" id="GO:0008289">
    <property type="term" value="F:lipid binding"/>
    <property type="evidence" value="ECO:0007669"/>
    <property type="project" value="UniProtKB-KW"/>
</dbReference>
<feature type="compositionally biased region" description="Basic and acidic residues" evidence="11">
    <location>
        <begin position="1120"/>
        <end position="1129"/>
    </location>
</feature>
<dbReference type="Pfam" id="PF25331">
    <property type="entry name" value="C2_Mug190_3rd"/>
    <property type="match status" value="1"/>
</dbReference>
<dbReference type="OrthoDB" id="419768at2759"/>
<dbReference type="InterPro" id="IPR037765">
    <property type="entry name" value="C2B_Tricalbin"/>
</dbReference>
<evidence type="ECO:0000313" key="15">
    <source>
        <dbReference type="EMBL" id="TPX09540.1"/>
    </source>
</evidence>
<name>A0A507AZ75_9PEZI</name>
<dbReference type="GO" id="GO:0006869">
    <property type="term" value="P:lipid transport"/>
    <property type="evidence" value="ECO:0007669"/>
    <property type="project" value="UniProtKB-KW"/>
</dbReference>
<dbReference type="GO" id="GO:0061817">
    <property type="term" value="P:endoplasmic reticulum-plasma membrane tethering"/>
    <property type="evidence" value="ECO:0007669"/>
    <property type="project" value="InterPro"/>
</dbReference>
<evidence type="ECO:0000259" key="14">
    <source>
        <dbReference type="PROSITE" id="PS51847"/>
    </source>
</evidence>
<evidence type="ECO:0000256" key="4">
    <source>
        <dbReference type="ARBA" id="ARBA00022692"/>
    </source>
</evidence>
<dbReference type="InterPro" id="IPR031468">
    <property type="entry name" value="SMP_LBD"/>
</dbReference>
<keyword evidence="16" id="KW-1185">Reference proteome</keyword>
<keyword evidence="10 12" id="KW-0472">Membrane</keyword>
<gene>
    <name evidence="15" type="ORF">E0L32_009283</name>
</gene>
<evidence type="ECO:0000256" key="1">
    <source>
        <dbReference type="ARBA" id="ARBA00004586"/>
    </source>
</evidence>
<keyword evidence="6" id="KW-0256">Endoplasmic reticulum</keyword>
<evidence type="ECO:0000256" key="9">
    <source>
        <dbReference type="ARBA" id="ARBA00023121"/>
    </source>
</evidence>
<dbReference type="SMART" id="SM00239">
    <property type="entry name" value="C2"/>
    <property type="match status" value="2"/>
</dbReference>
<dbReference type="InterPro" id="IPR035892">
    <property type="entry name" value="C2_domain_sf"/>
</dbReference>
<feature type="compositionally biased region" description="Acidic residues" evidence="11">
    <location>
        <begin position="1084"/>
        <end position="1102"/>
    </location>
</feature>
<dbReference type="STRING" id="1093900.A0A507AZ75"/>
<feature type="compositionally biased region" description="Basic and acidic residues" evidence="11">
    <location>
        <begin position="1047"/>
        <end position="1058"/>
    </location>
</feature>
<dbReference type="PANTHER" id="PTHR47348:SF3">
    <property type="entry name" value="MEIOTICALLY UP-REGULATED GENE 190 PROTEIN"/>
    <property type="match status" value="1"/>
</dbReference>
<feature type="compositionally biased region" description="Polar residues" evidence="11">
    <location>
        <begin position="1324"/>
        <end position="1333"/>
    </location>
</feature>
<evidence type="ECO:0000313" key="16">
    <source>
        <dbReference type="Proteomes" id="UP000319257"/>
    </source>
</evidence>
<evidence type="ECO:0000256" key="10">
    <source>
        <dbReference type="ARBA" id="ARBA00023136"/>
    </source>
</evidence>
<feature type="compositionally biased region" description="Polar residues" evidence="11">
    <location>
        <begin position="1109"/>
        <end position="1118"/>
    </location>
</feature>
<dbReference type="SUPFAM" id="SSF49562">
    <property type="entry name" value="C2 domain (Calcium/lipid-binding domain, CaLB)"/>
    <property type="match status" value="2"/>
</dbReference>
<comment type="caution">
    <text evidence="15">The sequence shown here is derived from an EMBL/GenBank/DDBJ whole genome shotgun (WGS) entry which is preliminary data.</text>
</comment>
<feature type="compositionally biased region" description="Polar residues" evidence="11">
    <location>
        <begin position="1360"/>
        <end position="1369"/>
    </location>
</feature>
<dbReference type="GO" id="GO:0005789">
    <property type="term" value="C:endoplasmic reticulum membrane"/>
    <property type="evidence" value="ECO:0007669"/>
    <property type="project" value="UniProtKB-SubCell"/>
</dbReference>
<evidence type="ECO:0000256" key="6">
    <source>
        <dbReference type="ARBA" id="ARBA00022824"/>
    </source>
</evidence>
<keyword evidence="4 12" id="KW-0812">Transmembrane</keyword>
<dbReference type="InterPro" id="IPR057349">
    <property type="entry name" value="C2_Mug190_3rd"/>
</dbReference>
<dbReference type="Pfam" id="PF00168">
    <property type="entry name" value="C2"/>
    <property type="match status" value="2"/>
</dbReference>
<organism evidence="15 16">
    <name type="scientific">Thyridium curvatum</name>
    <dbReference type="NCBI Taxonomy" id="1093900"/>
    <lineage>
        <taxon>Eukaryota</taxon>
        <taxon>Fungi</taxon>
        <taxon>Dikarya</taxon>
        <taxon>Ascomycota</taxon>
        <taxon>Pezizomycotina</taxon>
        <taxon>Sordariomycetes</taxon>
        <taxon>Sordariomycetidae</taxon>
        <taxon>Thyridiales</taxon>
        <taxon>Thyridiaceae</taxon>
        <taxon>Thyridium</taxon>
    </lineage>
</organism>
<evidence type="ECO:0000256" key="7">
    <source>
        <dbReference type="ARBA" id="ARBA00022989"/>
    </source>
</evidence>
<feature type="region of interest" description="Disordered" evidence="11">
    <location>
        <begin position="1323"/>
        <end position="1369"/>
    </location>
</feature>
<keyword evidence="3" id="KW-0597">Phosphoprotein</keyword>
<keyword evidence="7 12" id="KW-1133">Transmembrane helix</keyword>
<keyword evidence="2" id="KW-0813">Transport</keyword>
<dbReference type="CDD" id="cd04041">
    <property type="entry name" value="C2A_fungal"/>
    <property type="match status" value="1"/>
</dbReference>
<feature type="domain" description="C2" evidence="13">
    <location>
        <begin position="466"/>
        <end position="595"/>
    </location>
</feature>
<feature type="compositionally biased region" description="Basic and acidic residues" evidence="11">
    <location>
        <begin position="25"/>
        <end position="60"/>
    </location>
</feature>
<feature type="region of interest" description="Disordered" evidence="11">
    <location>
        <begin position="692"/>
        <end position="715"/>
    </location>
</feature>
<feature type="compositionally biased region" description="Basic and acidic residues" evidence="11">
    <location>
        <begin position="699"/>
        <end position="715"/>
    </location>
</feature>
<dbReference type="PROSITE" id="PS50004">
    <property type="entry name" value="C2"/>
    <property type="match status" value="2"/>
</dbReference>
<dbReference type="CDD" id="cd04052">
    <property type="entry name" value="C2B_Tricalbin-like"/>
    <property type="match status" value="1"/>
</dbReference>
<dbReference type="PANTHER" id="PTHR47348">
    <property type="entry name" value="MEIOTICALLY UP-REGULATED GENE 190 PROTEIN"/>
    <property type="match status" value="1"/>
</dbReference>
<keyword evidence="9" id="KW-0446">Lipid-binding</keyword>
<keyword evidence="5" id="KW-0677">Repeat</keyword>
<feature type="transmembrane region" description="Helical" evidence="12">
    <location>
        <begin position="369"/>
        <end position="387"/>
    </location>
</feature>
<dbReference type="PROSITE" id="PS51847">
    <property type="entry name" value="SMP"/>
    <property type="match status" value="1"/>
</dbReference>
<evidence type="ECO:0000256" key="8">
    <source>
        <dbReference type="ARBA" id="ARBA00023055"/>
    </source>
</evidence>
<evidence type="ECO:0000256" key="5">
    <source>
        <dbReference type="ARBA" id="ARBA00022737"/>
    </source>
</evidence>
<sequence length="1369" mass="151688">MNEQEHVVPSGQHYSGTNRIPNIKEFMDSLDRDKTKRDAEIDANLKKNNKTEGEVSDHKVPPQKSGKNRRTVRDPVTGKDVEIEDIDSSFVKTVKNPQLSVPNANLGKDTPVKTEATQSGEEYRKNQDITAPPDPIVPGSTSDVPIHGEKTNVLFHPTPSVSFEPMFAAMEARANVLCAGIFIAIIFIGKMFGGRLLGLIPLAVCVASGVFLWMKDAVRQGRDTEWSSEQKRGETAVVNLIPESVEWLNTALGLFWGLINPEMFAAVADTLEDVMQASVPGVVENVKVNDISQGNNPLRILSLRALPDDQVKDLKDDIRKNDEKTKDPQELAADEEGGDFYNLEATIAYHALPSGSDVSSKARNMGMQLVFYLGVKGLFGVPFPIWVELNGLVCTARIRIALTPAPPFVKTLSFTLMGLPKVEASCIPLVEKGANILNLPLISNFVNWAIAAAASMYVAPKSMTLDIGKMLQGDDIQKDTQALGVLFIRIHKATGLSKQDHRGSKGGGSDPYICIAFSKFGKPQYCTRVIQDDLNPIFSECAQLLVTSDIIKADEQLSLELWDSDRSSADDVVGKVELSIQKLIQHPGKMFPQISSLRGVKADSTMPGELHWEVGFFGKTQFRKALRTDGKDPNLPKELQDKKELQDERGALDTAEEDAVVHTPPDPLWPSGVLAVVVHQIVNLELENIKGSNGKRKGREYEPARPEAGELKEEQGKKLPSSYCTILVNDELVYKTRTKVVSSKPIFEAGTERFIRDWRSTIVTVTVRDSRNRQHDPIIGVVPLRLSDILLTSSQSTRWYPLDGGIGFGRIRISVLFRSIELKLPPTQLGFGEIGTFEFLSDTISSVNWAPSSRVKLRLRTGGSSATVKSDQCSKADNGGLEWDISGRDNKSERVRLPVRYRYRSPVFFEFHQSGKRNTNIFAVVWLQDVCDNEEKEFDLPIWQCDNGLRLSQNYITEDNYKSVPDIDIKELGRLKFRGRFKPGTDRDHLKFVSDNDSRETIETWEACYTEGVRTEEVRGEVPPSIQKLHDASLTQGRDVLATAHEEDKRKWLSKDGTDWSGAFGKDPSEMMGRGGPNYNTTDDSADDDDQYATEPDDDSGDPDLGIQDAQTNSTGASANRDKSQDHTDALATRPSTDTAGTSGSAGSGSSKNPFKQYKDYKDRSRDLHRKHRGLMQWRPMRNAAFAKDEATFAVRRVTKLGALDGRKPDVETEVGPRLWVDKQMYTAQSPAQAGNMSSSTESRNLVAQQQTTWHLVLVSRGTCRLLQDEYILDRPTRRYTGGGDGNARFVTRRSRAARGGEDATLHTCAATGLGAVPDRPVEQFQSDSQSRGCASKNERYETQPKGLSGFTTEIRVSPPSRTYLASSQ</sequence>
<dbReference type="CDD" id="cd21676">
    <property type="entry name" value="SMP_Mug190"/>
    <property type="match status" value="1"/>
</dbReference>
<dbReference type="EMBL" id="SKBQ01000066">
    <property type="protein sequence ID" value="TPX09540.1"/>
    <property type="molecule type" value="Genomic_DNA"/>
</dbReference>
<dbReference type="Pfam" id="PF25669">
    <property type="entry name" value="SMP_MUG190-like"/>
    <property type="match status" value="1"/>
</dbReference>
<reference evidence="15 16" key="1">
    <citation type="submission" date="2019-06" db="EMBL/GenBank/DDBJ databases">
        <title>Draft genome sequence of the filamentous fungus Phialemoniopsis curvata isolated from diesel fuel.</title>
        <authorList>
            <person name="Varaljay V.A."/>
            <person name="Lyon W.J."/>
            <person name="Crouch A.L."/>
            <person name="Drake C.E."/>
            <person name="Hollomon J.M."/>
            <person name="Nadeau L.J."/>
            <person name="Nunn H.S."/>
            <person name="Stevenson B.S."/>
            <person name="Bojanowski C.L."/>
            <person name="Crookes-Goodson W.J."/>
        </authorList>
    </citation>
    <scope>NUCLEOTIDE SEQUENCE [LARGE SCALE GENOMIC DNA]</scope>
    <source>
        <strain evidence="15 16">D216</strain>
    </source>
</reference>
<feature type="region of interest" description="Disordered" evidence="11">
    <location>
        <begin position="1047"/>
        <end position="1173"/>
    </location>
</feature>
<comment type="subcellular location">
    <subcellularLocation>
        <location evidence="1">Endoplasmic reticulum membrane</location>
    </subcellularLocation>
</comment>
<feature type="region of interest" description="Disordered" evidence="11">
    <location>
        <begin position="1"/>
        <end position="77"/>
    </location>
</feature>
<protein>
    <submittedName>
        <fullName evidence="15">Uncharacterized protein</fullName>
    </submittedName>
</protein>
<evidence type="ECO:0000256" key="12">
    <source>
        <dbReference type="SAM" id="Phobius"/>
    </source>
</evidence>
<dbReference type="Proteomes" id="UP000319257">
    <property type="component" value="Unassembled WGS sequence"/>
</dbReference>
<feature type="region of interest" description="Disordered" evidence="11">
    <location>
        <begin position="101"/>
        <end position="136"/>
    </location>
</feature>
<dbReference type="InterPro" id="IPR000008">
    <property type="entry name" value="C2_dom"/>
</dbReference>